<evidence type="ECO:0000313" key="2">
    <source>
        <dbReference type="EMBL" id="CAL2090490.1"/>
    </source>
</evidence>
<name>A0ABP1EVL7_9FLAO</name>
<keyword evidence="1" id="KW-0472">Membrane</keyword>
<proteinExistence type="predicted"/>
<keyword evidence="3" id="KW-1185">Reference proteome</keyword>
<accession>A0ABP1EVL7</accession>
<evidence type="ECO:0000313" key="3">
    <source>
        <dbReference type="Proteomes" id="UP001497416"/>
    </source>
</evidence>
<feature type="transmembrane region" description="Helical" evidence="1">
    <location>
        <begin position="15"/>
        <end position="39"/>
    </location>
</feature>
<dbReference type="Proteomes" id="UP001497416">
    <property type="component" value="Unassembled WGS sequence"/>
</dbReference>
<dbReference type="RefSeq" id="WP_348712954.1">
    <property type="nucleotide sequence ID" value="NZ_CAXIXY010000006.1"/>
</dbReference>
<keyword evidence="1" id="KW-1133">Transmembrane helix</keyword>
<dbReference type="EMBL" id="CAXIXY010000006">
    <property type="protein sequence ID" value="CAL2090490.1"/>
    <property type="molecule type" value="Genomic_DNA"/>
</dbReference>
<protein>
    <recommendedName>
        <fullName evidence="4">MORN repeat protein</fullName>
    </recommendedName>
</protein>
<gene>
    <name evidence="2" type="ORF">T190607A01A_40023</name>
</gene>
<evidence type="ECO:0008006" key="4">
    <source>
        <dbReference type="Google" id="ProtNLM"/>
    </source>
</evidence>
<keyword evidence="1" id="KW-0812">Transmembrane</keyword>
<comment type="caution">
    <text evidence="2">The sequence shown here is derived from an EMBL/GenBank/DDBJ whole genome shotgun (WGS) entry which is preliminary data.</text>
</comment>
<evidence type="ECO:0000256" key="1">
    <source>
        <dbReference type="SAM" id="Phobius"/>
    </source>
</evidence>
<reference evidence="2 3" key="1">
    <citation type="submission" date="2024-05" db="EMBL/GenBank/DDBJ databases">
        <authorList>
            <person name="Duchaud E."/>
        </authorList>
    </citation>
    <scope>NUCLEOTIDE SEQUENCE [LARGE SCALE GENOMIC DNA]</scope>
    <source>
        <strain evidence="2">Ena-SAMPLE-TAB-13-05-2024-13:56:06:370-140302</strain>
    </source>
</reference>
<sequence>MTKSKYQSQVKRGKLGCIIIPTIVIGAIVSFYIIIGIMVGQGVSEAAKNIATILQEKKDKNFKFLEGTYEYVYEHNTDINENHYIKFKNDTGTYFGTSDDFDDAREGYHIGFFRANMDSLKISRTNISFSLYVNDSMFFDKPITPFSVKNNKSNWTNGIQYNWRKYEGKINGDTIEIVTDGFDKRKFIKK</sequence>
<organism evidence="2 3">
    <name type="scientific">Tenacibaculum platacis</name>
    <dbReference type="NCBI Taxonomy" id="3137852"/>
    <lineage>
        <taxon>Bacteria</taxon>
        <taxon>Pseudomonadati</taxon>
        <taxon>Bacteroidota</taxon>
        <taxon>Flavobacteriia</taxon>
        <taxon>Flavobacteriales</taxon>
        <taxon>Flavobacteriaceae</taxon>
        <taxon>Tenacibaculum</taxon>
    </lineage>
</organism>